<dbReference type="InterPro" id="IPR005119">
    <property type="entry name" value="LysR_subst-bd"/>
</dbReference>
<dbReference type="Gene3D" id="1.10.10.10">
    <property type="entry name" value="Winged helix-like DNA-binding domain superfamily/Winged helix DNA-binding domain"/>
    <property type="match status" value="1"/>
</dbReference>
<dbReference type="Gene3D" id="3.40.190.10">
    <property type="entry name" value="Periplasmic binding protein-like II"/>
    <property type="match status" value="2"/>
</dbReference>
<accession>A0ABY8FP42</accession>
<dbReference type="Pfam" id="PF00126">
    <property type="entry name" value="HTH_1"/>
    <property type="match status" value="1"/>
</dbReference>
<dbReference type="InterPro" id="IPR058163">
    <property type="entry name" value="LysR-type_TF_proteobact-type"/>
</dbReference>
<dbReference type="EMBL" id="CP121106">
    <property type="protein sequence ID" value="WFL76785.1"/>
    <property type="molecule type" value="Genomic_DNA"/>
</dbReference>
<comment type="similarity">
    <text evidence="1">Belongs to the LysR transcriptional regulatory family.</text>
</comment>
<dbReference type="Pfam" id="PF03466">
    <property type="entry name" value="LysR_substrate"/>
    <property type="match status" value="1"/>
</dbReference>
<name>A0ABY8FP42_9SPHN</name>
<evidence type="ECO:0000313" key="7">
    <source>
        <dbReference type="Proteomes" id="UP001215827"/>
    </source>
</evidence>
<dbReference type="PROSITE" id="PS50931">
    <property type="entry name" value="HTH_LYSR"/>
    <property type="match status" value="1"/>
</dbReference>
<evidence type="ECO:0000256" key="4">
    <source>
        <dbReference type="ARBA" id="ARBA00023163"/>
    </source>
</evidence>
<evidence type="ECO:0000256" key="1">
    <source>
        <dbReference type="ARBA" id="ARBA00009437"/>
    </source>
</evidence>
<dbReference type="InterPro" id="IPR036390">
    <property type="entry name" value="WH_DNA-bd_sf"/>
</dbReference>
<dbReference type="InterPro" id="IPR036388">
    <property type="entry name" value="WH-like_DNA-bd_sf"/>
</dbReference>
<dbReference type="InterPro" id="IPR000847">
    <property type="entry name" value="LysR_HTH_N"/>
</dbReference>
<evidence type="ECO:0000256" key="3">
    <source>
        <dbReference type="ARBA" id="ARBA00023125"/>
    </source>
</evidence>
<protein>
    <submittedName>
        <fullName evidence="6">LysR substrate-binding domain-containing protein</fullName>
    </submittedName>
</protein>
<dbReference type="PANTHER" id="PTHR30537">
    <property type="entry name" value="HTH-TYPE TRANSCRIPTIONAL REGULATOR"/>
    <property type="match status" value="1"/>
</dbReference>
<sequence length="305" mass="34294">MKLPPLPALRAFEAAGRLEHFSRAAEELAMTQAAVSYQIRQLEDFLGEKLFERERGRVRLSATGQRLHRPISEAFGAMRSAFADLEQERSAILSLSGPVSFGATWLSGSIGRFQLLYPDLALRLSLTNDVVDLSGGDFDLAIRMGKGNWEGLREHFLFRLYVTPMCSPEFAESHRLETSQDLLKVERISPHDFMWSDYFASAGIGEKPSEMRGIALENQSQEASAAKSGFGVALLTPLLWREEIDNGSLVCPIDHIHYSDICHFVVYPERRVGIRKIERFREWISAEIARAELGIPPAAFERPVN</sequence>
<evidence type="ECO:0000259" key="5">
    <source>
        <dbReference type="PROSITE" id="PS50931"/>
    </source>
</evidence>
<gene>
    <name evidence="6" type="ORF">P7228_12375</name>
</gene>
<keyword evidence="3" id="KW-0238">DNA-binding</keyword>
<organism evidence="6 7">
    <name type="scientific">Altererythrobacter arenosus</name>
    <dbReference type="NCBI Taxonomy" id="3032592"/>
    <lineage>
        <taxon>Bacteria</taxon>
        <taxon>Pseudomonadati</taxon>
        <taxon>Pseudomonadota</taxon>
        <taxon>Alphaproteobacteria</taxon>
        <taxon>Sphingomonadales</taxon>
        <taxon>Erythrobacteraceae</taxon>
        <taxon>Altererythrobacter</taxon>
    </lineage>
</organism>
<keyword evidence="2" id="KW-0805">Transcription regulation</keyword>
<dbReference type="PANTHER" id="PTHR30537:SF26">
    <property type="entry name" value="GLYCINE CLEAVAGE SYSTEM TRANSCRIPTIONAL ACTIVATOR"/>
    <property type="match status" value="1"/>
</dbReference>
<dbReference type="CDD" id="cd08432">
    <property type="entry name" value="PBP2_GcdR_TrpI_HvrB_AmpR_like"/>
    <property type="match status" value="1"/>
</dbReference>
<reference evidence="6 7" key="1">
    <citation type="submission" date="2023-03" db="EMBL/GenBank/DDBJ databases">
        <title>Altererythrobacter sp. CAU 1644 isolated from sand.</title>
        <authorList>
            <person name="Kim W."/>
        </authorList>
    </citation>
    <scope>NUCLEOTIDE SEQUENCE [LARGE SCALE GENOMIC DNA]</scope>
    <source>
        <strain evidence="6 7">CAU 1644</strain>
    </source>
</reference>
<dbReference type="RefSeq" id="WP_278015545.1">
    <property type="nucleotide sequence ID" value="NZ_CP121106.1"/>
</dbReference>
<feature type="domain" description="HTH lysR-type" evidence="5">
    <location>
        <begin position="4"/>
        <end position="61"/>
    </location>
</feature>
<keyword evidence="4" id="KW-0804">Transcription</keyword>
<evidence type="ECO:0000256" key="2">
    <source>
        <dbReference type="ARBA" id="ARBA00023015"/>
    </source>
</evidence>
<dbReference type="SUPFAM" id="SSF46785">
    <property type="entry name" value="Winged helix' DNA-binding domain"/>
    <property type="match status" value="1"/>
</dbReference>
<keyword evidence="7" id="KW-1185">Reference proteome</keyword>
<dbReference type="PRINTS" id="PR00039">
    <property type="entry name" value="HTHLYSR"/>
</dbReference>
<proteinExistence type="inferred from homology"/>
<dbReference type="Proteomes" id="UP001215827">
    <property type="component" value="Chromosome"/>
</dbReference>
<evidence type="ECO:0000313" key="6">
    <source>
        <dbReference type="EMBL" id="WFL76785.1"/>
    </source>
</evidence>
<dbReference type="SUPFAM" id="SSF53850">
    <property type="entry name" value="Periplasmic binding protein-like II"/>
    <property type="match status" value="1"/>
</dbReference>